<accession>A0ABT4D8N7</accession>
<evidence type="ECO:0000256" key="6">
    <source>
        <dbReference type="ARBA" id="ARBA00022989"/>
    </source>
</evidence>
<organism evidence="9 10">
    <name type="scientific">Clostridium brassicae</name>
    <dbReference type="NCBI Taxonomy" id="2999072"/>
    <lineage>
        <taxon>Bacteria</taxon>
        <taxon>Bacillati</taxon>
        <taxon>Bacillota</taxon>
        <taxon>Clostridia</taxon>
        <taxon>Eubacteriales</taxon>
        <taxon>Clostridiaceae</taxon>
        <taxon>Clostridium</taxon>
    </lineage>
</organism>
<evidence type="ECO:0000256" key="4">
    <source>
        <dbReference type="ARBA" id="ARBA00022544"/>
    </source>
</evidence>
<keyword evidence="10" id="KW-1185">Reference proteome</keyword>
<name>A0ABT4D8N7_9CLOT</name>
<feature type="transmembrane region" description="Helical" evidence="8">
    <location>
        <begin position="329"/>
        <end position="350"/>
    </location>
</feature>
<gene>
    <name evidence="9" type="ORF">OW729_08590</name>
</gene>
<dbReference type="Proteomes" id="UP001144612">
    <property type="component" value="Unassembled WGS sequence"/>
</dbReference>
<evidence type="ECO:0000313" key="9">
    <source>
        <dbReference type="EMBL" id="MCY6958660.1"/>
    </source>
</evidence>
<dbReference type="EMBL" id="JAPQFJ010000007">
    <property type="protein sequence ID" value="MCY6958660.1"/>
    <property type="molecule type" value="Genomic_DNA"/>
</dbReference>
<dbReference type="PANTHER" id="PTHR34975:SF2">
    <property type="entry name" value="SPORE GERMINATION PROTEIN A2"/>
    <property type="match status" value="1"/>
</dbReference>
<protein>
    <submittedName>
        <fullName evidence="9">GerAB/ArcD/ProY family transporter</fullName>
    </submittedName>
</protein>
<dbReference type="PANTHER" id="PTHR34975">
    <property type="entry name" value="SPORE GERMINATION PROTEIN A2"/>
    <property type="match status" value="1"/>
</dbReference>
<feature type="transmembrane region" description="Helical" evidence="8">
    <location>
        <begin position="9"/>
        <end position="27"/>
    </location>
</feature>
<feature type="transmembrane region" description="Helical" evidence="8">
    <location>
        <begin position="79"/>
        <end position="104"/>
    </location>
</feature>
<comment type="caution">
    <text evidence="9">The sequence shown here is derived from an EMBL/GenBank/DDBJ whole genome shotgun (WGS) entry which is preliminary data.</text>
</comment>
<comment type="subcellular location">
    <subcellularLocation>
        <location evidence="1">Membrane</location>
        <topology evidence="1">Multi-pass membrane protein</topology>
    </subcellularLocation>
</comment>
<keyword evidence="5 8" id="KW-0812">Transmembrane</keyword>
<proteinExistence type="inferred from homology"/>
<comment type="similarity">
    <text evidence="2">Belongs to the amino acid-polyamine-organocation (APC) superfamily. Spore germination protein (SGP) (TC 2.A.3.9) family.</text>
</comment>
<dbReference type="RefSeq" id="WP_268061078.1">
    <property type="nucleotide sequence ID" value="NZ_JAPQFJ010000007.1"/>
</dbReference>
<feature type="transmembrane region" description="Helical" evidence="8">
    <location>
        <begin position="181"/>
        <end position="202"/>
    </location>
</feature>
<keyword evidence="7 8" id="KW-0472">Membrane</keyword>
<evidence type="ECO:0000256" key="1">
    <source>
        <dbReference type="ARBA" id="ARBA00004141"/>
    </source>
</evidence>
<keyword evidence="6 8" id="KW-1133">Transmembrane helix</keyword>
<feature type="transmembrane region" description="Helical" evidence="8">
    <location>
        <begin position="257"/>
        <end position="280"/>
    </location>
</feature>
<feature type="transmembrane region" description="Helical" evidence="8">
    <location>
        <begin position="39"/>
        <end position="59"/>
    </location>
</feature>
<feature type="transmembrane region" description="Helical" evidence="8">
    <location>
        <begin position="142"/>
        <end position="161"/>
    </location>
</feature>
<dbReference type="Pfam" id="PF03845">
    <property type="entry name" value="Spore_permease"/>
    <property type="match status" value="1"/>
</dbReference>
<evidence type="ECO:0000313" key="10">
    <source>
        <dbReference type="Proteomes" id="UP001144612"/>
    </source>
</evidence>
<feature type="transmembrane region" description="Helical" evidence="8">
    <location>
        <begin position="214"/>
        <end position="237"/>
    </location>
</feature>
<feature type="transmembrane region" description="Helical" evidence="8">
    <location>
        <begin position="301"/>
        <end position="317"/>
    </location>
</feature>
<evidence type="ECO:0000256" key="7">
    <source>
        <dbReference type="ARBA" id="ARBA00023136"/>
    </source>
</evidence>
<keyword evidence="3" id="KW-0813">Transport</keyword>
<keyword evidence="4" id="KW-0309">Germination</keyword>
<feature type="transmembrane region" description="Helical" evidence="8">
    <location>
        <begin position="110"/>
        <end position="130"/>
    </location>
</feature>
<evidence type="ECO:0000256" key="8">
    <source>
        <dbReference type="SAM" id="Phobius"/>
    </source>
</evidence>
<evidence type="ECO:0000256" key="5">
    <source>
        <dbReference type="ARBA" id="ARBA00022692"/>
    </source>
</evidence>
<sequence length="360" mass="41535">MNDKITHNQYTAIILSSFIGVGIVSLASETSKKAHQCSWISVLMSGTFPLIILLISSYVDKKMNHADFSYILENLYGKFLRQIFLFMFLINPILLQCLVISGYIEVLKLSISVYIPSILILLLLILIIMYTTTKNLTILGRLCELSLYFTLPLLFVPLLYINNGNKTYLMPYFENAKAIIFAMPASFQAYSGAEISFFLFAFISNRKNTIKHNLFPAGMVTLLYTFITAITVYFFGWTLTSKTDYSLLFVFKLVRPAIFSDFTSFFMIIWSTAILITLSVEQFMMSYCISKIFNLDYKKTNYINIPIILLLSLITTMNKDFRIQILKPLYTYVSILIFIWCIVTFIVTFFKTRKTQGKEM</sequence>
<dbReference type="InterPro" id="IPR004761">
    <property type="entry name" value="Spore_GerAB"/>
</dbReference>
<reference evidence="9" key="1">
    <citation type="submission" date="2022-12" db="EMBL/GenBank/DDBJ databases">
        <title>Clostridium sp. nov., isolated from industrial wastewater.</title>
        <authorList>
            <person name="Jiayan W."/>
        </authorList>
    </citation>
    <scope>NUCLEOTIDE SEQUENCE</scope>
    <source>
        <strain evidence="9">ZC22-4</strain>
    </source>
</reference>
<evidence type="ECO:0000256" key="3">
    <source>
        <dbReference type="ARBA" id="ARBA00022448"/>
    </source>
</evidence>
<evidence type="ECO:0000256" key="2">
    <source>
        <dbReference type="ARBA" id="ARBA00007998"/>
    </source>
</evidence>